<dbReference type="STRING" id="670580.A0A1X6N1Y0"/>
<feature type="non-terminal residue" evidence="1">
    <location>
        <position position="227"/>
    </location>
</feature>
<dbReference type="PANTHER" id="PTHR45786:SF74">
    <property type="entry name" value="ATP-DEPENDENT DNA HELICASE"/>
    <property type="match status" value="1"/>
</dbReference>
<accession>A0A1X6N1Y0</accession>
<dbReference type="PANTHER" id="PTHR45786">
    <property type="entry name" value="DNA BINDING PROTEIN-LIKE"/>
    <property type="match status" value="1"/>
</dbReference>
<dbReference type="RefSeq" id="XP_024339425.1">
    <property type="nucleotide sequence ID" value="XM_024483165.1"/>
</dbReference>
<reference evidence="1 2" key="1">
    <citation type="submission" date="2017-04" db="EMBL/GenBank/DDBJ databases">
        <title>Genome Sequence of the Model Brown-Rot Fungus Postia placenta SB12.</title>
        <authorList>
            <consortium name="DOE Joint Genome Institute"/>
            <person name="Gaskell J."/>
            <person name="Kersten P."/>
            <person name="Larrondo L.F."/>
            <person name="Canessa P."/>
            <person name="Martinez D."/>
            <person name="Hibbett D."/>
            <person name="Schmoll M."/>
            <person name="Kubicek C.P."/>
            <person name="Martinez A.T."/>
            <person name="Yadav J."/>
            <person name="Master E."/>
            <person name="Magnuson J.K."/>
            <person name="James T."/>
            <person name="Yaver D."/>
            <person name="Berka R."/>
            <person name="Labutti K."/>
            <person name="Lipzen A."/>
            <person name="Aerts A."/>
            <person name="Barry K."/>
            <person name="Henrissat B."/>
            <person name="Blanchette R."/>
            <person name="Grigoriev I."/>
            <person name="Cullen D."/>
        </authorList>
    </citation>
    <scope>NUCLEOTIDE SEQUENCE [LARGE SCALE GENOMIC DNA]</scope>
    <source>
        <strain evidence="1 2">MAD-698-R-SB12</strain>
    </source>
</reference>
<evidence type="ECO:0000313" key="1">
    <source>
        <dbReference type="EMBL" id="OSX62631.1"/>
    </source>
</evidence>
<evidence type="ECO:0000313" key="2">
    <source>
        <dbReference type="Proteomes" id="UP000194127"/>
    </source>
</evidence>
<dbReference type="AlphaFoldDB" id="A0A1X6N1Y0"/>
<dbReference type="Proteomes" id="UP000194127">
    <property type="component" value="Unassembled WGS sequence"/>
</dbReference>
<protein>
    <recommendedName>
        <fullName evidence="3">Helitron helicase-like domain-containing protein</fullName>
    </recommendedName>
</protein>
<evidence type="ECO:0008006" key="3">
    <source>
        <dbReference type="Google" id="ProtNLM"/>
    </source>
</evidence>
<dbReference type="GeneID" id="36328114"/>
<feature type="non-terminal residue" evidence="1">
    <location>
        <position position="1"/>
    </location>
</feature>
<proteinExistence type="predicted"/>
<sequence>PKFGMCCLQGQVQLPPVSQPPGVLQRLFKGTDPCSHLFQENIRQYNSAFAFTSVAVTVDHDVLNGSGPYSFRIHGGLYHRMGTLLPNNNIQPLYAQLYIHDPHAALQTCMLHNPNLDPGIMNEIQDLLLTHNPFVPLYKRAYEILVEKPPEEQLNVSAQLQLQESDDHWRYNLPTVDEVAAIIPGSGDEDVDEHRDVILRLRTGELKQISHIHPLYSPLHYVLLFPQ</sequence>
<dbReference type="EMBL" id="KZ110596">
    <property type="protein sequence ID" value="OSX62631.1"/>
    <property type="molecule type" value="Genomic_DNA"/>
</dbReference>
<keyword evidence="2" id="KW-1185">Reference proteome</keyword>
<organism evidence="1 2">
    <name type="scientific">Postia placenta MAD-698-R-SB12</name>
    <dbReference type="NCBI Taxonomy" id="670580"/>
    <lineage>
        <taxon>Eukaryota</taxon>
        <taxon>Fungi</taxon>
        <taxon>Dikarya</taxon>
        <taxon>Basidiomycota</taxon>
        <taxon>Agaricomycotina</taxon>
        <taxon>Agaricomycetes</taxon>
        <taxon>Polyporales</taxon>
        <taxon>Adustoporiaceae</taxon>
        <taxon>Rhodonia</taxon>
    </lineage>
</organism>
<name>A0A1X6N1Y0_9APHY</name>
<gene>
    <name evidence="1" type="ORF">POSPLADRAFT_1098328</name>
</gene>
<dbReference type="OrthoDB" id="2272314at2759"/>